<dbReference type="Gene3D" id="3.40.30.10">
    <property type="entry name" value="Glutaredoxin"/>
    <property type="match status" value="1"/>
</dbReference>
<keyword evidence="3 8" id="KW-0812">Transmembrane</keyword>
<keyword evidence="2" id="KW-1003">Cell membrane</keyword>
<keyword evidence="4" id="KW-0201">Cytochrome c-type biogenesis</keyword>
<feature type="transmembrane region" description="Helical" evidence="8">
    <location>
        <begin position="328"/>
        <end position="348"/>
    </location>
</feature>
<feature type="transmembrane region" description="Helical" evidence="8">
    <location>
        <begin position="360"/>
        <end position="385"/>
    </location>
</feature>
<organism evidence="10">
    <name type="scientific">uncultured Desulfovibrio sp</name>
    <dbReference type="NCBI Taxonomy" id="167968"/>
    <lineage>
        <taxon>Bacteria</taxon>
        <taxon>Pseudomonadati</taxon>
        <taxon>Thermodesulfobacteriota</taxon>
        <taxon>Desulfovibrionia</taxon>
        <taxon>Desulfovibrionales</taxon>
        <taxon>Desulfovibrionaceae</taxon>
        <taxon>Desulfovibrio</taxon>
        <taxon>environmental samples</taxon>
    </lineage>
</organism>
<evidence type="ECO:0000256" key="7">
    <source>
        <dbReference type="SAM" id="MobiDB-lite"/>
    </source>
</evidence>
<feature type="transmembrane region" description="Helical" evidence="8">
    <location>
        <begin position="397"/>
        <end position="419"/>
    </location>
</feature>
<feature type="transmembrane region" description="Helical" evidence="8">
    <location>
        <begin position="431"/>
        <end position="459"/>
    </location>
</feature>
<dbReference type="GO" id="GO:0017004">
    <property type="term" value="P:cytochrome complex assembly"/>
    <property type="evidence" value="ECO:0007669"/>
    <property type="project" value="UniProtKB-KW"/>
</dbReference>
<protein>
    <submittedName>
        <fullName evidence="10">Cytochrome c biogenesis protein transmembrane region</fullName>
    </submittedName>
</protein>
<accession>A0A212KZH2</accession>
<dbReference type="PANTHER" id="PTHR32234">
    <property type="entry name" value="THIOL:DISULFIDE INTERCHANGE PROTEIN DSBD"/>
    <property type="match status" value="1"/>
</dbReference>
<feature type="transmembrane region" description="Helical" evidence="8">
    <location>
        <begin position="471"/>
        <end position="491"/>
    </location>
</feature>
<feature type="transmembrane region" description="Helical" evidence="8">
    <location>
        <begin position="497"/>
        <end position="516"/>
    </location>
</feature>
<dbReference type="InterPro" id="IPR013766">
    <property type="entry name" value="Thioredoxin_domain"/>
</dbReference>
<reference evidence="10" key="1">
    <citation type="submission" date="2016-08" db="EMBL/GenBank/DDBJ databases">
        <authorList>
            <person name="Seilhamer J.J."/>
        </authorList>
    </citation>
    <scope>NUCLEOTIDE SEQUENCE</scope>
    <source>
        <strain evidence="10">86-1</strain>
    </source>
</reference>
<feature type="transmembrane region" description="Helical" evidence="8">
    <location>
        <begin position="282"/>
        <end position="307"/>
    </location>
</feature>
<name>A0A212KZH2_9BACT</name>
<evidence type="ECO:0000313" key="10">
    <source>
        <dbReference type="EMBL" id="SCM70683.1"/>
    </source>
</evidence>
<dbReference type="GO" id="GO:0005886">
    <property type="term" value="C:plasma membrane"/>
    <property type="evidence" value="ECO:0007669"/>
    <property type="project" value="UniProtKB-SubCell"/>
</dbReference>
<evidence type="ECO:0000256" key="3">
    <source>
        <dbReference type="ARBA" id="ARBA00022692"/>
    </source>
</evidence>
<feature type="domain" description="Thioredoxin" evidence="9">
    <location>
        <begin position="545"/>
        <end position="668"/>
    </location>
</feature>
<proteinExistence type="predicted"/>
<evidence type="ECO:0000256" key="1">
    <source>
        <dbReference type="ARBA" id="ARBA00004651"/>
    </source>
</evidence>
<keyword evidence="5 8" id="KW-1133">Transmembrane helix</keyword>
<feature type="transmembrane region" description="Helical" evidence="8">
    <location>
        <begin position="528"/>
        <end position="545"/>
    </location>
</feature>
<dbReference type="InterPro" id="IPR036249">
    <property type="entry name" value="Thioredoxin-like_sf"/>
</dbReference>
<gene>
    <name evidence="10" type="ORF">KL86DES1_10559</name>
</gene>
<dbReference type="InterPro" id="IPR028250">
    <property type="entry name" value="DsbDN"/>
</dbReference>
<dbReference type="PROSITE" id="PS51352">
    <property type="entry name" value="THIOREDOXIN_2"/>
    <property type="match status" value="1"/>
</dbReference>
<dbReference type="SUPFAM" id="SSF52833">
    <property type="entry name" value="Thioredoxin-like"/>
    <property type="match status" value="1"/>
</dbReference>
<evidence type="ECO:0000256" key="2">
    <source>
        <dbReference type="ARBA" id="ARBA00022475"/>
    </source>
</evidence>
<feature type="region of interest" description="Disordered" evidence="7">
    <location>
        <begin position="202"/>
        <end position="222"/>
    </location>
</feature>
<evidence type="ECO:0000256" key="8">
    <source>
        <dbReference type="SAM" id="Phobius"/>
    </source>
</evidence>
<evidence type="ECO:0000256" key="4">
    <source>
        <dbReference type="ARBA" id="ARBA00022748"/>
    </source>
</evidence>
<keyword evidence="6 8" id="KW-0472">Membrane</keyword>
<dbReference type="GO" id="GO:0015035">
    <property type="term" value="F:protein-disulfide reductase activity"/>
    <property type="evidence" value="ECO:0007669"/>
    <property type="project" value="TreeGrafter"/>
</dbReference>
<dbReference type="InterPro" id="IPR003834">
    <property type="entry name" value="Cyt_c_assmbl_TM_dom"/>
</dbReference>
<dbReference type="AlphaFoldDB" id="A0A212KZH2"/>
<dbReference type="PANTHER" id="PTHR32234:SF3">
    <property type="entry name" value="SUPPRESSION OF COPPER SENSITIVITY PROTEIN"/>
    <property type="match status" value="1"/>
</dbReference>
<evidence type="ECO:0000259" key="9">
    <source>
        <dbReference type="PROSITE" id="PS51352"/>
    </source>
</evidence>
<dbReference type="EMBL" id="FMJC01000001">
    <property type="protein sequence ID" value="SCM70683.1"/>
    <property type="molecule type" value="Genomic_DNA"/>
</dbReference>
<sequence>MKSKNIFLKKLFNPKNVPLPLWLMPLCMALSLLVFSGHACANPLGARLETALDGDAVVGALRLTLPKDVHAYAHDPGDAGRPTTLRFSVAGGPPQAVWYPEGAVQRDFYDPSATIFVYEGEVTLYVLLSREDQGKPYTADISMLLCSTRNCMPVNQQVKEVVPQATQPLEAMPWAAQWRSLKKQPPRSVADDATEGVQLFGGAPAVADPQGSTEGDPGAGRSAGIARWLDASQGETVGAGNDPAATEGGQVQKPLPPMDDFVSLAPRYVNESMEITSLGKALLFGILAGLLLNAMPCVLPVLTFKVSGLLMVGGCGKEGLRHFRRHNLCFAAGVMTLFSALALVLGLADLMWGQLYQNQAVLLVMLLLVFLMGLSMLGVFTLPVIDLKTGANTKNPCLQAYFTGLVSTFLATPCSGPLLGGVLGWAFTQPLMVVMVVFWAVGLGMALPYVLFSIWPALANILPKPGAWMHIFERVVGFFLMGTALYLLSILPVEKHMQVLSVLLVVALCAWLWGQYCGISAPPLRRRVVGFACLGLLLASFMWVLRPVAPLPQWREFNPQTFEASLGKKPMLLEFTADWCPNCKFMEATVLTDERLRRLQARYNMELVRVDLTNANAYAVRLLEALGSKSIPLTALFPAGDMATAPLVLRDVYGSESLEQSMRDAFGR</sequence>
<feature type="region of interest" description="Disordered" evidence="7">
    <location>
        <begin position="236"/>
        <end position="256"/>
    </location>
</feature>
<comment type="subcellular location">
    <subcellularLocation>
        <location evidence="1">Cell membrane</location>
        <topology evidence="1">Multi-pass membrane protein</topology>
    </subcellularLocation>
</comment>
<dbReference type="Pfam" id="PF11412">
    <property type="entry name" value="DsbD_N"/>
    <property type="match status" value="1"/>
</dbReference>
<dbReference type="Pfam" id="PF02683">
    <property type="entry name" value="DsbD_TM"/>
    <property type="match status" value="1"/>
</dbReference>
<dbReference type="GO" id="GO:0045454">
    <property type="term" value="P:cell redox homeostasis"/>
    <property type="evidence" value="ECO:0007669"/>
    <property type="project" value="TreeGrafter"/>
</dbReference>
<evidence type="ECO:0000256" key="6">
    <source>
        <dbReference type="ARBA" id="ARBA00023136"/>
    </source>
</evidence>
<dbReference type="Pfam" id="PF13899">
    <property type="entry name" value="Thioredoxin_7"/>
    <property type="match status" value="1"/>
</dbReference>
<evidence type="ECO:0000256" key="5">
    <source>
        <dbReference type="ARBA" id="ARBA00022989"/>
    </source>
</evidence>